<dbReference type="STRING" id="142588.SAMN04488559_12030"/>
<proteinExistence type="predicted"/>
<dbReference type="InterPro" id="IPR012674">
    <property type="entry name" value="Calycin"/>
</dbReference>
<evidence type="ECO:0000313" key="1">
    <source>
        <dbReference type="EMBL" id="SES03572.1"/>
    </source>
</evidence>
<organism evidence="1 2">
    <name type="scientific">Isobaculum melis</name>
    <dbReference type="NCBI Taxonomy" id="142588"/>
    <lineage>
        <taxon>Bacteria</taxon>
        <taxon>Bacillati</taxon>
        <taxon>Bacillota</taxon>
        <taxon>Bacilli</taxon>
        <taxon>Lactobacillales</taxon>
        <taxon>Carnobacteriaceae</taxon>
        <taxon>Isobaculum</taxon>
    </lineage>
</organism>
<protein>
    <submittedName>
        <fullName evidence="1">Uncharacterized beta-barrel protein YwiB, DUF1934 family</fullName>
    </submittedName>
</protein>
<dbReference type="RefSeq" id="WP_177165773.1">
    <property type="nucleotide sequence ID" value="NZ_FOHA01000020.1"/>
</dbReference>
<keyword evidence="2" id="KW-1185">Reference proteome</keyword>
<dbReference type="SUPFAM" id="SSF50814">
    <property type="entry name" value="Lipocalins"/>
    <property type="match status" value="1"/>
</dbReference>
<dbReference type="Proteomes" id="UP000198948">
    <property type="component" value="Unassembled WGS sequence"/>
</dbReference>
<sequence>MKNGQQVTLQLQTEVTQDGKTDYHQFKGVATFVKMAHSYYLRYEEEVGTMVTLKVTDESQVTILRKGQTETKLRFDLATAYPSEFVTPQGKFQLETTTQEMSVLIDEALPKGEIQVIYQLFMGEEKLGDYKLQLHFSS</sequence>
<evidence type="ECO:0000313" key="2">
    <source>
        <dbReference type="Proteomes" id="UP000198948"/>
    </source>
</evidence>
<accession>A0A1H9U2R1</accession>
<dbReference type="Pfam" id="PF09148">
    <property type="entry name" value="DUF1934"/>
    <property type="match status" value="1"/>
</dbReference>
<dbReference type="AlphaFoldDB" id="A0A1H9U2R1"/>
<gene>
    <name evidence="1" type="ORF">SAMN04488559_12030</name>
</gene>
<name>A0A1H9U2R1_9LACT</name>
<reference evidence="1 2" key="1">
    <citation type="submission" date="2016-10" db="EMBL/GenBank/DDBJ databases">
        <authorList>
            <person name="de Groot N.N."/>
        </authorList>
    </citation>
    <scope>NUCLEOTIDE SEQUENCE [LARGE SCALE GENOMIC DNA]</scope>
    <source>
        <strain evidence="1 2">DSM 13760</strain>
    </source>
</reference>
<dbReference type="EMBL" id="FOHA01000020">
    <property type="protein sequence ID" value="SES03572.1"/>
    <property type="molecule type" value="Genomic_DNA"/>
</dbReference>
<dbReference type="InterPro" id="IPR015231">
    <property type="entry name" value="DUF1934"/>
</dbReference>
<dbReference type="Gene3D" id="2.40.128.20">
    <property type="match status" value="1"/>
</dbReference>